<dbReference type="AlphaFoldDB" id="A0A4Y2WJ94"/>
<keyword evidence="2" id="KW-1185">Reference proteome</keyword>
<organism evidence="1 2">
    <name type="scientific">Araneus ventricosus</name>
    <name type="common">Orbweaver spider</name>
    <name type="synonym">Epeira ventricosa</name>
    <dbReference type="NCBI Taxonomy" id="182803"/>
    <lineage>
        <taxon>Eukaryota</taxon>
        <taxon>Metazoa</taxon>
        <taxon>Ecdysozoa</taxon>
        <taxon>Arthropoda</taxon>
        <taxon>Chelicerata</taxon>
        <taxon>Arachnida</taxon>
        <taxon>Araneae</taxon>
        <taxon>Araneomorphae</taxon>
        <taxon>Entelegynae</taxon>
        <taxon>Araneoidea</taxon>
        <taxon>Araneidae</taxon>
        <taxon>Araneus</taxon>
    </lineage>
</organism>
<dbReference type="Proteomes" id="UP000499080">
    <property type="component" value="Unassembled WGS sequence"/>
</dbReference>
<name>A0A4Y2WJ94_ARAVE</name>
<evidence type="ECO:0000313" key="2">
    <source>
        <dbReference type="Proteomes" id="UP000499080"/>
    </source>
</evidence>
<gene>
    <name evidence="1" type="ORF">AVEN_128864_1</name>
</gene>
<reference evidence="1 2" key="1">
    <citation type="journal article" date="2019" name="Sci. Rep.">
        <title>Orb-weaving spider Araneus ventricosus genome elucidates the spidroin gene catalogue.</title>
        <authorList>
            <person name="Kono N."/>
            <person name="Nakamura H."/>
            <person name="Ohtoshi R."/>
            <person name="Moran D.A.P."/>
            <person name="Shinohara A."/>
            <person name="Yoshida Y."/>
            <person name="Fujiwara M."/>
            <person name="Mori M."/>
            <person name="Tomita M."/>
            <person name="Arakawa K."/>
        </authorList>
    </citation>
    <scope>NUCLEOTIDE SEQUENCE [LARGE SCALE GENOMIC DNA]</scope>
</reference>
<sequence>MGLGRAVFPDLYAIRRSYVFSKMSCKPFDPSLTLIAGVPSEVGLGHEPGGGIISLSMNQSPLHELGQWTFQESHVVVEFYQDGRIYPSFGWPGGSKTMGGRFSRNCSVSADIFFPFWNTMSSLGHTGPTMIFLNQCFPQVKWR</sequence>
<protein>
    <submittedName>
        <fullName evidence="1">Uncharacterized protein</fullName>
    </submittedName>
</protein>
<comment type="caution">
    <text evidence="1">The sequence shown here is derived from an EMBL/GenBank/DDBJ whole genome shotgun (WGS) entry which is preliminary data.</text>
</comment>
<dbReference type="EMBL" id="BGPR01062055">
    <property type="protein sequence ID" value="GBO37565.1"/>
    <property type="molecule type" value="Genomic_DNA"/>
</dbReference>
<proteinExistence type="predicted"/>
<accession>A0A4Y2WJ94</accession>
<evidence type="ECO:0000313" key="1">
    <source>
        <dbReference type="EMBL" id="GBO37565.1"/>
    </source>
</evidence>